<protein>
    <submittedName>
        <fullName evidence="9">ABC-type dipeptide/oligopeptide/nickel transporter, permease components</fullName>
    </submittedName>
</protein>
<dbReference type="PANTHER" id="PTHR30465:SF55">
    <property type="entry name" value="OLIGOPEPTIDE ABC TRANSPORTER, PERMEASE PROTEIN"/>
    <property type="match status" value="1"/>
</dbReference>
<feature type="domain" description="ABC transmembrane type-1" evidence="8">
    <location>
        <begin position="109"/>
        <end position="325"/>
    </location>
</feature>
<gene>
    <name evidence="9" type="primary">dppB11</name>
    <name evidence="9" type="ORF">DTL3_1340</name>
</gene>
<feature type="transmembrane region" description="Helical" evidence="7">
    <location>
        <begin position="158"/>
        <end position="178"/>
    </location>
</feature>
<dbReference type="STRING" id="1006576.DTL3_1340"/>
<evidence type="ECO:0000313" key="9">
    <source>
        <dbReference type="EMBL" id="CEP78634.1"/>
    </source>
</evidence>
<evidence type="ECO:0000259" key="8">
    <source>
        <dbReference type="PROSITE" id="PS50928"/>
    </source>
</evidence>
<feature type="transmembrane region" description="Helical" evidence="7">
    <location>
        <begin position="198"/>
        <end position="218"/>
    </location>
</feature>
<keyword evidence="4 7" id="KW-0812">Transmembrane</keyword>
<feature type="transmembrane region" description="Helical" evidence="7">
    <location>
        <begin position="302"/>
        <end position="325"/>
    </location>
</feature>
<keyword evidence="2 7" id="KW-0813">Transport</keyword>
<dbReference type="Gene3D" id="1.10.3720.10">
    <property type="entry name" value="MetI-like"/>
    <property type="match status" value="1"/>
</dbReference>
<name>A0A0C7P439_DEFTU</name>
<evidence type="ECO:0000256" key="1">
    <source>
        <dbReference type="ARBA" id="ARBA00004651"/>
    </source>
</evidence>
<dbReference type="KEGG" id="dtn:DTL3_1340"/>
<organism evidence="9 10">
    <name type="scientific">Defluviitoga tunisiensis</name>
    <dbReference type="NCBI Taxonomy" id="1006576"/>
    <lineage>
        <taxon>Bacteria</taxon>
        <taxon>Thermotogati</taxon>
        <taxon>Thermotogota</taxon>
        <taxon>Thermotogae</taxon>
        <taxon>Petrotogales</taxon>
        <taxon>Petrotogaceae</taxon>
        <taxon>Defluviitoga</taxon>
    </lineage>
</organism>
<feature type="transmembrane region" description="Helical" evidence="7">
    <location>
        <begin position="261"/>
        <end position="282"/>
    </location>
</feature>
<keyword evidence="6 7" id="KW-0472">Membrane</keyword>
<reference evidence="10" key="1">
    <citation type="submission" date="2014-11" db="EMBL/GenBank/DDBJ databases">
        <authorList>
            <person name="Wibberg D."/>
        </authorList>
    </citation>
    <scope>NUCLEOTIDE SEQUENCE [LARGE SCALE GENOMIC DNA]</scope>
    <source>
        <strain evidence="10">L3</strain>
    </source>
</reference>
<evidence type="ECO:0000256" key="3">
    <source>
        <dbReference type="ARBA" id="ARBA00022475"/>
    </source>
</evidence>
<evidence type="ECO:0000313" key="10">
    <source>
        <dbReference type="Proteomes" id="UP000032809"/>
    </source>
</evidence>
<accession>A0A0C7P439</accession>
<dbReference type="OrthoDB" id="24153at2"/>
<evidence type="ECO:0000256" key="5">
    <source>
        <dbReference type="ARBA" id="ARBA00022989"/>
    </source>
</evidence>
<dbReference type="Pfam" id="PF00528">
    <property type="entry name" value="BPD_transp_1"/>
    <property type="match status" value="1"/>
</dbReference>
<dbReference type="PANTHER" id="PTHR30465">
    <property type="entry name" value="INNER MEMBRANE ABC TRANSPORTER"/>
    <property type="match status" value="1"/>
</dbReference>
<dbReference type="PROSITE" id="PS50928">
    <property type="entry name" value="ABC_TM1"/>
    <property type="match status" value="1"/>
</dbReference>
<feature type="transmembrane region" description="Helical" evidence="7">
    <location>
        <begin position="111"/>
        <end position="137"/>
    </location>
</feature>
<keyword evidence="10" id="KW-1185">Reference proteome</keyword>
<dbReference type="PATRIC" id="fig|1006576.9.peg.1337"/>
<keyword evidence="5 7" id="KW-1133">Transmembrane helix</keyword>
<dbReference type="GO" id="GO:0005886">
    <property type="term" value="C:plasma membrane"/>
    <property type="evidence" value="ECO:0007669"/>
    <property type="project" value="UniProtKB-SubCell"/>
</dbReference>
<evidence type="ECO:0000256" key="7">
    <source>
        <dbReference type="RuleBase" id="RU363032"/>
    </source>
</evidence>
<comment type="similarity">
    <text evidence="7">Belongs to the binding-protein-dependent transport system permease family.</text>
</comment>
<dbReference type="InterPro" id="IPR000515">
    <property type="entry name" value="MetI-like"/>
</dbReference>
<evidence type="ECO:0000256" key="6">
    <source>
        <dbReference type="ARBA" id="ARBA00023136"/>
    </source>
</evidence>
<dbReference type="EMBL" id="LN824141">
    <property type="protein sequence ID" value="CEP78634.1"/>
    <property type="molecule type" value="Genomic_DNA"/>
</dbReference>
<comment type="subcellular location">
    <subcellularLocation>
        <location evidence="1 7">Cell membrane</location>
        <topology evidence="1 7">Multi-pass membrane protein</topology>
    </subcellularLocation>
</comment>
<dbReference type="AlphaFoldDB" id="A0A0C7P439"/>
<dbReference type="SUPFAM" id="SSF161098">
    <property type="entry name" value="MetI-like"/>
    <property type="match status" value="1"/>
</dbReference>
<dbReference type="HOGENOM" id="CLU_036879_1_0_0"/>
<evidence type="ECO:0000256" key="2">
    <source>
        <dbReference type="ARBA" id="ARBA00022448"/>
    </source>
</evidence>
<dbReference type="CDD" id="cd06261">
    <property type="entry name" value="TM_PBP2"/>
    <property type="match status" value="1"/>
</dbReference>
<evidence type="ECO:0000256" key="4">
    <source>
        <dbReference type="ARBA" id="ARBA00022692"/>
    </source>
</evidence>
<dbReference type="Proteomes" id="UP000032809">
    <property type="component" value="Chromosome I"/>
</dbReference>
<feature type="transmembrane region" description="Helical" evidence="7">
    <location>
        <begin position="12"/>
        <end position="29"/>
    </location>
</feature>
<sequence length="335" mass="36885">MLFIKRYLLPRIVQFLVVVFVGITIVFFVPRLTPVDPVQQVISQITSQGAFMDPAAVDALRQSLTELYGLEGGMFQQYFAFWGRLIKGDFGPSLFQFPTPVMDLIMISLPWTAGLLITTTIISWIIGNILGGLAGYFKNKAWAKTLDNISMVLRPIPYYIFSLLLLILFAYLIPIFPSAGGYSVGRRIGFNWAFISDLLIHSFLPAMSLVILGIAANFMTMKLIVSNIVAEDYVMYAKAGGLKESTIAFKYVIKNGLLPQITGLALSLGQIFGGALITEIVFSYPGLGTLLYGAINSGDYNLIMGVTSLSVIGIAGATLLVDLIYPLFDPRIRYR</sequence>
<dbReference type="RefSeq" id="WP_045088041.1">
    <property type="nucleotide sequence ID" value="NZ_LN824141.1"/>
</dbReference>
<proteinExistence type="inferred from homology"/>
<dbReference type="InterPro" id="IPR035906">
    <property type="entry name" value="MetI-like_sf"/>
</dbReference>
<keyword evidence="3" id="KW-1003">Cell membrane</keyword>
<dbReference type="GO" id="GO:0055085">
    <property type="term" value="P:transmembrane transport"/>
    <property type="evidence" value="ECO:0007669"/>
    <property type="project" value="InterPro"/>
</dbReference>